<dbReference type="SUPFAM" id="SSF53067">
    <property type="entry name" value="Actin-like ATPase domain"/>
    <property type="match status" value="1"/>
</dbReference>
<evidence type="ECO:0000313" key="3">
    <source>
        <dbReference type="Proteomes" id="UP000886814"/>
    </source>
</evidence>
<protein>
    <submittedName>
        <fullName evidence="2">ROK family protein</fullName>
    </submittedName>
</protein>
<dbReference type="PANTHER" id="PTHR18964:SF165">
    <property type="entry name" value="BETA-GLUCOSIDE KINASE"/>
    <property type="match status" value="1"/>
</dbReference>
<comment type="caution">
    <text evidence="2">The sequence shown here is derived from an EMBL/GenBank/DDBJ whole genome shotgun (WGS) entry which is preliminary data.</text>
</comment>
<evidence type="ECO:0000256" key="1">
    <source>
        <dbReference type="ARBA" id="ARBA00006479"/>
    </source>
</evidence>
<dbReference type="PANTHER" id="PTHR18964">
    <property type="entry name" value="ROK (REPRESSOR, ORF, KINASE) FAMILY"/>
    <property type="match status" value="1"/>
</dbReference>
<dbReference type="AlphaFoldDB" id="A0A9D1TEA5"/>
<reference evidence="2" key="2">
    <citation type="submission" date="2021-04" db="EMBL/GenBank/DDBJ databases">
        <authorList>
            <person name="Gilroy R."/>
        </authorList>
    </citation>
    <scope>NUCLEOTIDE SEQUENCE</scope>
    <source>
        <strain evidence="2">CHK195-9823</strain>
    </source>
</reference>
<organism evidence="2 3">
    <name type="scientific">Candidatus Blautia stercorigallinarum</name>
    <dbReference type="NCBI Taxonomy" id="2838501"/>
    <lineage>
        <taxon>Bacteria</taxon>
        <taxon>Bacillati</taxon>
        <taxon>Bacillota</taxon>
        <taxon>Clostridia</taxon>
        <taxon>Lachnospirales</taxon>
        <taxon>Lachnospiraceae</taxon>
        <taxon>Blautia</taxon>
    </lineage>
</organism>
<accession>A0A9D1TEA5</accession>
<gene>
    <name evidence="2" type="ORF">H9747_00860</name>
</gene>
<dbReference type="InterPro" id="IPR043129">
    <property type="entry name" value="ATPase_NBD"/>
</dbReference>
<dbReference type="Proteomes" id="UP000886814">
    <property type="component" value="Unassembled WGS sequence"/>
</dbReference>
<evidence type="ECO:0000313" key="2">
    <source>
        <dbReference type="EMBL" id="HIV37544.1"/>
    </source>
</evidence>
<dbReference type="Pfam" id="PF00480">
    <property type="entry name" value="ROK"/>
    <property type="match status" value="1"/>
</dbReference>
<name>A0A9D1TEA5_9FIRM</name>
<dbReference type="CDD" id="cd24068">
    <property type="entry name" value="ASKHA_NBD_ROK_FnNanK-like"/>
    <property type="match status" value="1"/>
</dbReference>
<dbReference type="EMBL" id="DXIQ01000005">
    <property type="protein sequence ID" value="HIV37544.1"/>
    <property type="molecule type" value="Genomic_DNA"/>
</dbReference>
<dbReference type="Gene3D" id="3.30.420.40">
    <property type="match status" value="2"/>
</dbReference>
<sequence length="301" mass="32739">MKNYLCIDIGGTSVKYGIYSEESGFLMDSNFPTQAWLGGHSIIDRIIKLASQILEKQTDICGICISTAGMVDCNTGCITYASSLIPEYTGTPVKNIFEQQFHLPCEVENDVNCAALAEYFSGAAKGASSCLCLTIGTGIGGAFVENGQIFHGFSGSGCEVGYMYLPDGAFQDIASTSALVRRVARRKNLSFSALSGKKIFDLAKKNDSDCIEEIDRMTSYLGMGIANICYVLNPEIIVLGGGIMVQKELLYDKIREAVDKYLLHSIAGKTTLKFAQNQNRAGMLGAFYHFKARKKEADIHV</sequence>
<dbReference type="InterPro" id="IPR000600">
    <property type="entry name" value="ROK"/>
</dbReference>
<comment type="similarity">
    <text evidence="1">Belongs to the ROK (NagC/XylR) family.</text>
</comment>
<proteinExistence type="inferred from homology"/>
<reference evidence="2" key="1">
    <citation type="journal article" date="2021" name="PeerJ">
        <title>Extensive microbial diversity within the chicken gut microbiome revealed by metagenomics and culture.</title>
        <authorList>
            <person name="Gilroy R."/>
            <person name="Ravi A."/>
            <person name="Getino M."/>
            <person name="Pursley I."/>
            <person name="Horton D.L."/>
            <person name="Alikhan N.F."/>
            <person name="Baker D."/>
            <person name="Gharbi K."/>
            <person name="Hall N."/>
            <person name="Watson M."/>
            <person name="Adriaenssens E.M."/>
            <person name="Foster-Nyarko E."/>
            <person name="Jarju S."/>
            <person name="Secka A."/>
            <person name="Antonio M."/>
            <person name="Oren A."/>
            <person name="Chaudhuri R.R."/>
            <person name="La Ragione R."/>
            <person name="Hildebrand F."/>
            <person name="Pallen M.J."/>
        </authorList>
    </citation>
    <scope>NUCLEOTIDE SEQUENCE</scope>
    <source>
        <strain evidence="2">CHK195-9823</strain>
    </source>
</reference>